<protein>
    <submittedName>
        <fullName evidence="2">Uncharacterized protein</fullName>
    </submittedName>
</protein>
<organism evidence="2 3">
    <name type="scientific">Laodelphax striatellus</name>
    <name type="common">Small brown planthopper</name>
    <name type="synonym">Delphax striatella</name>
    <dbReference type="NCBI Taxonomy" id="195883"/>
    <lineage>
        <taxon>Eukaryota</taxon>
        <taxon>Metazoa</taxon>
        <taxon>Ecdysozoa</taxon>
        <taxon>Arthropoda</taxon>
        <taxon>Hexapoda</taxon>
        <taxon>Insecta</taxon>
        <taxon>Pterygota</taxon>
        <taxon>Neoptera</taxon>
        <taxon>Paraneoptera</taxon>
        <taxon>Hemiptera</taxon>
        <taxon>Auchenorrhyncha</taxon>
        <taxon>Fulgoroidea</taxon>
        <taxon>Delphacidae</taxon>
        <taxon>Criomorphinae</taxon>
        <taxon>Laodelphax</taxon>
    </lineage>
</organism>
<keyword evidence="3" id="KW-1185">Reference proteome</keyword>
<feature type="compositionally biased region" description="Basic and acidic residues" evidence="1">
    <location>
        <begin position="195"/>
        <end position="211"/>
    </location>
</feature>
<dbReference type="AlphaFoldDB" id="A0A482XSR5"/>
<evidence type="ECO:0000256" key="1">
    <source>
        <dbReference type="SAM" id="MobiDB-lite"/>
    </source>
</evidence>
<sequence>MSDFWELEGDFLRERSNVVIFQEYGSIFLQNIGIFISATQDEKKRVSLHFGNICLSKRYHAYETRFHEFIIKDEAYESILKKDASYWICYFDQKGYSELTLRSGVGAKCPFADLVSRKSSRPRKMQHKVQIPGVDPVDSTKEVRDFVSGITAGKAKTSLSSYGRDMSKKDDAISLSDVSLQNDKKTGNKVQNSGDSKKNKQKDKKEEEALV</sequence>
<gene>
    <name evidence="2" type="ORF">LSTR_LSTR017207</name>
</gene>
<name>A0A482XSR5_LAOST</name>
<comment type="caution">
    <text evidence="2">The sequence shown here is derived from an EMBL/GenBank/DDBJ whole genome shotgun (WGS) entry which is preliminary data.</text>
</comment>
<evidence type="ECO:0000313" key="2">
    <source>
        <dbReference type="EMBL" id="RZF48527.1"/>
    </source>
</evidence>
<dbReference type="EMBL" id="QKKF02002098">
    <property type="protein sequence ID" value="RZF48527.1"/>
    <property type="molecule type" value="Genomic_DNA"/>
</dbReference>
<proteinExistence type="predicted"/>
<reference evidence="2 3" key="1">
    <citation type="journal article" date="2017" name="Gigascience">
        <title>Genome sequence of the small brown planthopper, Laodelphax striatellus.</title>
        <authorList>
            <person name="Zhu J."/>
            <person name="Jiang F."/>
            <person name="Wang X."/>
            <person name="Yang P."/>
            <person name="Bao Y."/>
            <person name="Zhao W."/>
            <person name="Wang W."/>
            <person name="Lu H."/>
            <person name="Wang Q."/>
            <person name="Cui N."/>
            <person name="Li J."/>
            <person name="Chen X."/>
            <person name="Luo L."/>
            <person name="Yu J."/>
            <person name="Kang L."/>
            <person name="Cui F."/>
        </authorList>
    </citation>
    <scope>NUCLEOTIDE SEQUENCE [LARGE SCALE GENOMIC DNA]</scope>
    <source>
        <strain evidence="2">Lst14</strain>
    </source>
</reference>
<dbReference type="Proteomes" id="UP000291343">
    <property type="component" value="Unassembled WGS sequence"/>
</dbReference>
<evidence type="ECO:0000313" key="3">
    <source>
        <dbReference type="Proteomes" id="UP000291343"/>
    </source>
</evidence>
<dbReference type="InParanoid" id="A0A482XSR5"/>
<feature type="region of interest" description="Disordered" evidence="1">
    <location>
        <begin position="173"/>
        <end position="211"/>
    </location>
</feature>
<accession>A0A482XSR5</accession>